<name>A7VVX6_9FIRM</name>
<evidence type="ECO:0000313" key="2">
    <source>
        <dbReference type="EMBL" id="EDO59923.1"/>
    </source>
</evidence>
<proteinExistence type="predicted"/>
<reference evidence="2 3" key="1">
    <citation type="submission" date="2007-08" db="EMBL/GenBank/DDBJ databases">
        <title>Draft genome sequence of Clostridium leptum (DSM 753).</title>
        <authorList>
            <person name="Sudarsanam P."/>
            <person name="Ley R."/>
            <person name="Guruge J."/>
            <person name="Turnbaugh P.J."/>
            <person name="Mahowald M."/>
            <person name="Liep D."/>
            <person name="Gordon J."/>
        </authorList>
    </citation>
    <scope>NUCLEOTIDE SEQUENCE [LARGE SCALE GENOMIC DNA]</scope>
    <source>
        <strain evidence="2 3">DSM 753</strain>
    </source>
</reference>
<organism evidence="2 3">
    <name type="scientific">[Clostridium] leptum DSM 753</name>
    <dbReference type="NCBI Taxonomy" id="428125"/>
    <lineage>
        <taxon>Bacteria</taxon>
        <taxon>Bacillati</taxon>
        <taxon>Bacillota</taxon>
        <taxon>Clostridia</taxon>
        <taxon>Eubacteriales</taxon>
        <taxon>Oscillospiraceae</taxon>
        <taxon>Oscillospiraceae incertae sedis</taxon>
    </lineage>
</organism>
<keyword evidence="1" id="KW-0175">Coiled coil</keyword>
<evidence type="ECO:0000313" key="3">
    <source>
        <dbReference type="Proteomes" id="UP000003490"/>
    </source>
</evidence>
<reference evidence="2 3" key="2">
    <citation type="submission" date="2007-08" db="EMBL/GenBank/DDBJ databases">
        <authorList>
            <person name="Fulton L."/>
            <person name="Clifton S."/>
            <person name="Fulton B."/>
            <person name="Xu J."/>
            <person name="Minx P."/>
            <person name="Pepin K.H."/>
            <person name="Johnson M."/>
            <person name="Thiruvilangam P."/>
            <person name="Bhonagiri V."/>
            <person name="Nash W.E."/>
            <person name="Wang C."/>
            <person name="Mardis E.R."/>
            <person name="Wilson R.K."/>
        </authorList>
    </citation>
    <scope>NUCLEOTIDE SEQUENCE [LARGE SCALE GENOMIC DNA]</scope>
    <source>
        <strain evidence="2 3">DSM 753</strain>
    </source>
</reference>
<dbReference type="AlphaFoldDB" id="A7VVX6"/>
<dbReference type="HOGENOM" id="CLU_1945004_0_0_9"/>
<sequence>MEILNRKKQKTFEESLKEIKKAQANAIDKYKFLNEKNMILKKLNNFDLQLKKDLLGFPLANDILIVIVKIQGYANTIKFCVPDQDEISSFYNLVHNYLNVDQGDREKMTCKFREKIQIIKNIINKGEYS</sequence>
<accession>A7VVX6</accession>
<comment type="caution">
    <text evidence="2">The sequence shown here is derived from an EMBL/GenBank/DDBJ whole genome shotgun (WGS) entry which is preliminary data.</text>
</comment>
<protein>
    <submittedName>
        <fullName evidence="2">Uncharacterized protein</fullName>
    </submittedName>
</protein>
<evidence type="ECO:0000256" key="1">
    <source>
        <dbReference type="SAM" id="Coils"/>
    </source>
</evidence>
<gene>
    <name evidence="2" type="ORF">CLOLEP_02740</name>
</gene>
<dbReference type="Proteomes" id="UP000003490">
    <property type="component" value="Unassembled WGS sequence"/>
</dbReference>
<dbReference type="EMBL" id="ABCB02000020">
    <property type="protein sequence ID" value="EDO59923.1"/>
    <property type="molecule type" value="Genomic_DNA"/>
</dbReference>
<feature type="coiled-coil region" evidence="1">
    <location>
        <begin position="5"/>
        <end position="36"/>
    </location>
</feature>